<evidence type="ECO:0000313" key="2">
    <source>
        <dbReference type="EMBL" id="MFB8774281.1"/>
    </source>
</evidence>
<accession>A0ABV5EBR9</accession>
<gene>
    <name evidence="2" type="ORF">VSS16_16365</name>
</gene>
<dbReference type="Proteomes" id="UP001585080">
    <property type="component" value="Unassembled WGS sequence"/>
</dbReference>
<sequence length="296" mass="30782">MRTHTVRLLLALALSAAVAGCGGQRPADRVARDGDAAAERAARARAVAGAWDGSEAAKAWRDGFHPLGDLVQLPEDAFHSDGDKRAYAAGNLVLRGELPTDTPARGRASWPDGETLGLPLTTARAAYDELARGGGDGPHLTVTGARLGTTTLATSRGPATVPAWLFTLKGYDTPMKRVAVDPSALPEPPVAAVREFGHGGLWRLPRLVTVAPDGRSLVVAAGHGACDDGPVVDVLETRGSVVLSAHVVGGTDGECPAVMLEKDVTVRLERPLGDRLVLDAVTGRPVPRGDVYDTVP</sequence>
<comment type="caution">
    <text evidence="2">The sequence shown here is derived from an EMBL/GenBank/DDBJ whole genome shotgun (WGS) entry which is preliminary data.</text>
</comment>
<dbReference type="EMBL" id="JAYMRP010000012">
    <property type="protein sequence ID" value="MFB8774281.1"/>
    <property type="molecule type" value="Genomic_DNA"/>
</dbReference>
<dbReference type="PROSITE" id="PS51257">
    <property type="entry name" value="PROKAR_LIPOPROTEIN"/>
    <property type="match status" value="1"/>
</dbReference>
<organism evidence="2 3">
    <name type="scientific">Streptomyces broussonetiae</name>
    <dbReference type="NCBI Taxonomy" id="2686304"/>
    <lineage>
        <taxon>Bacteria</taxon>
        <taxon>Bacillati</taxon>
        <taxon>Actinomycetota</taxon>
        <taxon>Actinomycetes</taxon>
        <taxon>Kitasatosporales</taxon>
        <taxon>Streptomycetaceae</taxon>
        <taxon>Streptomyces</taxon>
    </lineage>
</organism>
<proteinExistence type="predicted"/>
<keyword evidence="1" id="KW-0732">Signal</keyword>
<keyword evidence="3" id="KW-1185">Reference proteome</keyword>
<evidence type="ECO:0000313" key="3">
    <source>
        <dbReference type="Proteomes" id="UP001585080"/>
    </source>
</evidence>
<dbReference type="RefSeq" id="WP_376733022.1">
    <property type="nucleotide sequence ID" value="NZ_JAYMRP010000012.1"/>
</dbReference>
<reference evidence="2 3" key="1">
    <citation type="submission" date="2024-01" db="EMBL/GenBank/DDBJ databases">
        <title>Genome mining of biosynthetic gene clusters to explore secondary metabolites of Streptomyces sp.</title>
        <authorList>
            <person name="Baig A."/>
            <person name="Ajitkumar Shintre N."/>
            <person name="Kumar H."/>
            <person name="Anbarasu A."/>
            <person name="Ramaiah S."/>
        </authorList>
    </citation>
    <scope>NUCLEOTIDE SEQUENCE [LARGE SCALE GENOMIC DNA]</scope>
    <source>
        <strain evidence="2 3">A57</strain>
    </source>
</reference>
<feature type="signal peptide" evidence="1">
    <location>
        <begin position="1"/>
        <end position="19"/>
    </location>
</feature>
<name>A0ABV5EBR9_9ACTN</name>
<evidence type="ECO:0008006" key="4">
    <source>
        <dbReference type="Google" id="ProtNLM"/>
    </source>
</evidence>
<evidence type="ECO:0000256" key="1">
    <source>
        <dbReference type="SAM" id="SignalP"/>
    </source>
</evidence>
<feature type="chain" id="PRO_5045494311" description="Lipoprotein" evidence="1">
    <location>
        <begin position="20"/>
        <end position="296"/>
    </location>
</feature>
<protein>
    <recommendedName>
        <fullName evidence="4">Lipoprotein</fullName>
    </recommendedName>
</protein>